<sequence length="168" mass="17951">MRHNMIKLSRIALLALLAVFALAACKKEEKAAETGPAAPVAVPTSGDANAWQNYTVDVVKRNMDGVTYSPFVYFLPQESEADFQAQYDAQLDKVKTDTTRGIVEGNMLAFASPSSGKMADLVTAAFAEVEPDTLKGVKLVFIGQAADSERVKAAVAASGVNYVFVEAK</sequence>
<feature type="chain" id="PRO_5046269106" evidence="1">
    <location>
        <begin position="24"/>
        <end position="168"/>
    </location>
</feature>
<gene>
    <name evidence="2" type="ORF">LK996_15700</name>
</gene>
<feature type="signal peptide" evidence="1">
    <location>
        <begin position="1"/>
        <end position="23"/>
    </location>
</feature>
<keyword evidence="3" id="KW-1185">Reference proteome</keyword>
<evidence type="ECO:0000256" key="1">
    <source>
        <dbReference type="SAM" id="SignalP"/>
    </source>
</evidence>
<comment type="caution">
    <text evidence="2">The sequence shown here is derived from an EMBL/GenBank/DDBJ whole genome shotgun (WGS) entry which is preliminary data.</text>
</comment>
<dbReference type="RefSeq" id="WP_230528317.1">
    <property type="nucleotide sequence ID" value="NZ_JAJGAK010000005.1"/>
</dbReference>
<accession>A0ABS8JM05</accession>
<evidence type="ECO:0000313" key="3">
    <source>
        <dbReference type="Proteomes" id="UP001165293"/>
    </source>
</evidence>
<reference evidence="2" key="1">
    <citation type="submission" date="2021-10" db="EMBL/GenBank/DDBJ databases">
        <authorList>
            <person name="Lyu M."/>
            <person name="Wang X."/>
            <person name="Meng X."/>
            <person name="Xu K."/>
        </authorList>
    </citation>
    <scope>NUCLEOTIDE SEQUENCE</scope>
    <source>
        <strain evidence="2">A6</strain>
    </source>
</reference>
<dbReference type="Proteomes" id="UP001165293">
    <property type="component" value="Unassembled WGS sequence"/>
</dbReference>
<proteinExistence type="predicted"/>
<evidence type="ECO:0000313" key="2">
    <source>
        <dbReference type="EMBL" id="MCC8364515.1"/>
    </source>
</evidence>
<dbReference type="PROSITE" id="PS51257">
    <property type="entry name" value="PROKAR_LIPOPROTEIN"/>
    <property type="match status" value="1"/>
</dbReference>
<protein>
    <submittedName>
        <fullName evidence="2">Uncharacterized protein</fullName>
    </submittedName>
</protein>
<name>A0ABS8JM05_9GAMM</name>
<dbReference type="EMBL" id="JAJGAK010000005">
    <property type="protein sequence ID" value="MCC8364515.1"/>
    <property type="molecule type" value="Genomic_DNA"/>
</dbReference>
<keyword evidence="1" id="KW-0732">Signal</keyword>
<organism evidence="2 3">
    <name type="scientific">Noviluteimonas lactosilytica</name>
    <dbReference type="NCBI Taxonomy" id="2888523"/>
    <lineage>
        <taxon>Bacteria</taxon>
        <taxon>Pseudomonadati</taxon>
        <taxon>Pseudomonadota</taxon>
        <taxon>Gammaproteobacteria</taxon>
        <taxon>Lysobacterales</taxon>
        <taxon>Lysobacteraceae</taxon>
        <taxon>Noviluteimonas</taxon>
    </lineage>
</organism>